<evidence type="ECO:0000313" key="1">
    <source>
        <dbReference type="Proteomes" id="UP000095286"/>
    </source>
</evidence>
<dbReference type="WBParaSite" id="RSKR_0000309300.1">
    <property type="protein sequence ID" value="RSKR_0000309300.1"/>
    <property type="gene ID" value="RSKR_0000309300"/>
</dbReference>
<sequence>MAVPASVCELIQRYDGHIIPDNAWNQSQFGSDYGDVSKLNRITYGYIAPIIIIFGIVGDILTVATLTHPLLRKASIVYTYLTLLAMTDLLSLFSVIPMILYFLNIRFCSQLSALYYAHIGFPLVNSLMGASVWIVVCLTLSQYMAVCHPFYFGLLRKRKCCYWLFSLIYVFSFGVNALWATKRNVHLVPDNLAECSYVICDGSMQNETWFKVYEWLRELITRGCPFLIIAFCNAKILITYRSTKKDRLRRLTSPHQSKNISERSEQEEKRLFSLLFAIVIIFMVCTIPAAPLTIFVSDSRQSEFGFQIFRAITNILEFTKFAMNFYFYCLINPDIRRICYHIVCCKKLKKHAMVKGQPVTLRARNLSNLSNVHGGSYVEGKGVCLKPNGKHHDNFRSKSLCIDNKSSIVPNNLLL</sequence>
<evidence type="ECO:0000313" key="2">
    <source>
        <dbReference type="WBParaSite" id="RSKR_0000309300.1"/>
    </source>
</evidence>
<organism evidence="1 2">
    <name type="scientific">Rhabditophanes sp. KR3021</name>
    <dbReference type="NCBI Taxonomy" id="114890"/>
    <lineage>
        <taxon>Eukaryota</taxon>
        <taxon>Metazoa</taxon>
        <taxon>Ecdysozoa</taxon>
        <taxon>Nematoda</taxon>
        <taxon>Chromadorea</taxon>
        <taxon>Rhabditida</taxon>
        <taxon>Tylenchina</taxon>
        <taxon>Panagrolaimomorpha</taxon>
        <taxon>Strongyloidoidea</taxon>
        <taxon>Alloionematidae</taxon>
        <taxon>Rhabditophanes</taxon>
    </lineage>
</organism>
<reference evidence="2" key="1">
    <citation type="submission" date="2016-11" db="UniProtKB">
        <authorList>
            <consortium name="WormBaseParasite"/>
        </authorList>
    </citation>
    <scope>IDENTIFICATION</scope>
    <source>
        <strain evidence="2">KR3021</strain>
    </source>
</reference>
<dbReference type="Proteomes" id="UP000095286">
    <property type="component" value="Unplaced"/>
</dbReference>
<protein>
    <submittedName>
        <fullName evidence="2">G_PROTEIN_RECEP_F1_2 domain-containing protein</fullName>
    </submittedName>
</protein>
<accession>A0AC35TPZ3</accession>
<name>A0AC35TPZ3_9BILA</name>
<proteinExistence type="predicted"/>